<gene>
    <name evidence="2" type="ORF">CEY00_Acc28067</name>
</gene>
<dbReference type="InterPro" id="IPR005174">
    <property type="entry name" value="KIB1-4_b-propeller"/>
</dbReference>
<evidence type="ECO:0000259" key="1">
    <source>
        <dbReference type="Pfam" id="PF03478"/>
    </source>
</evidence>
<organism evidence="2 3">
    <name type="scientific">Actinidia chinensis var. chinensis</name>
    <name type="common">Chinese soft-hair kiwi</name>
    <dbReference type="NCBI Taxonomy" id="1590841"/>
    <lineage>
        <taxon>Eukaryota</taxon>
        <taxon>Viridiplantae</taxon>
        <taxon>Streptophyta</taxon>
        <taxon>Embryophyta</taxon>
        <taxon>Tracheophyta</taxon>
        <taxon>Spermatophyta</taxon>
        <taxon>Magnoliopsida</taxon>
        <taxon>eudicotyledons</taxon>
        <taxon>Gunneridae</taxon>
        <taxon>Pentapetalae</taxon>
        <taxon>asterids</taxon>
        <taxon>Ericales</taxon>
        <taxon>Actinidiaceae</taxon>
        <taxon>Actinidia</taxon>
    </lineage>
</organism>
<proteinExistence type="predicted"/>
<dbReference type="PANTHER" id="PTHR44259:SF93">
    <property type="entry name" value="PROTEIN, PUTATIVE (DUF295)-RELATED"/>
    <property type="match status" value="1"/>
</dbReference>
<protein>
    <submittedName>
        <fullName evidence="2">F-box protein</fullName>
    </submittedName>
</protein>
<dbReference type="Pfam" id="PF03478">
    <property type="entry name" value="Beta-prop_KIB1-4"/>
    <property type="match status" value="1"/>
</dbReference>
<sequence>MSSSYRDWAWLPKNLLWSIVETYLDQFSDFMRFSSVCQQWRCVTLENNHRHKQTLNIFKACHNKLPMLLMGTKENHEEKRLLFSVTEGITYEVQLPSPCHNRFFGSSFGWLFTMDKTIITLLNPFNGGAVPLPAFKDPFGYFEDYMDEIRDYFVEKGMILSDPCLSPNNFKVVVIYSGMCKLAFYTSGDDSWNFINTERDYVFSDVIYHKGQVYAVNCWSELVKIDVSGGVHKVMTKISSVCAQVTYLVESQEGDLLLVQRFWKSENNSHSKTIEFKVFKLVYPIGEAQTKWVEIKNIGDQALFLGDNHSLAVSTSEFPGCQSNCIYYTDQHHVIVPPYVCHGPDDDLGVFYIENGKFQSQYLLDFSVKHMLPPIWFVPNLKGN</sequence>
<dbReference type="InParanoid" id="A0A2R6PMA4"/>
<evidence type="ECO:0000313" key="2">
    <source>
        <dbReference type="EMBL" id="PSR93453.1"/>
    </source>
</evidence>
<feature type="domain" description="KIB1-4 beta-propeller" evidence="1">
    <location>
        <begin position="82"/>
        <end position="351"/>
    </location>
</feature>
<name>A0A2R6PMA4_ACTCC</name>
<dbReference type="OrthoDB" id="1519185at2759"/>
<accession>A0A2R6PMA4</accession>
<dbReference type="AlphaFoldDB" id="A0A2R6PMA4"/>
<reference evidence="3" key="2">
    <citation type="journal article" date="2018" name="BMC Genomics">
        <title>A manually annotated Actinidia chinensis var. chinensis (kiwifruit) genome highlights the challenges associated with draft genomes and gene prediction in plants.</title>
        <authorList>
            <person name="Pilkington S.M."/>
            <person name="Crowhurst R."/>
            <person name="Hilario E."/>
            <person name="Nardozza S."/>
            <person name="Fraser L."/>
            <person name="Peng Y."/>
            <person name="Gunaseelan K."/>
            <person name="Simpson R."/>
            <person name="Tahir J."/>
            <person name="Deroles S.C."/>
            <person name="Templeton K."/>
            <person name="Luo Z."/>
            <person name="Davy M."/>
            <person name="Cheng C."/>
            <person name="McNeilage M."/>
            <person name="Scaglione D."/>
            <person name="Liu Y."/>
            <person name="Zhang Q."/>
            <person name="Datson P."/>
            <person name="De Silva N."/>
            <person name="Gardiner S.E."/>
            <person name="Bassett H."/>
            <person name="Chagne D."/>
            <person name="McCallum J."/>
            <person name="Dzierzon H."/>
            <person name="Deng C."/>
            <person name="Wang Y.Y."/>
            <person name="Barron L."/>
            <person name="Manako K."/>
            <person name="Bowen J."/>
            <person name="Foster T.M."/>
            <person name="Erridge Z.A."/>
            <person name="Tiffin H."/>
            <person name="Waite C.N."/>
            <person name="Davies K.M."/>
            <person name="Grierson E.P."/>
            <person name="Laing W.A."/>
            <person name="Kirk R."/>
            <person name="Chen X."/>
            <person name="Wood M."/>
            <person name="Montefiori M."/>
            <person name="Brummell D.A."/>
            <person name="Schwinn K.E."/>
            <person name="Catanach A."/>
            <person name="Fullerton C."/>
            <person name="Li D."/>
            <person name="Meiyalaghan S."/>
            <person name="Nieuwenhuizen N."/>
            <person name="Read N."/>
            <person name="Prakash R."/>
            <person name="Hunter D."/>
            <person name="Zhang H."/>
            <person name="McKenzie M."/>
            <person name="Knabel M."/>
            <person name="Harris A."/>
            <person name="Allan A.C."/>
            <person name="Gleave A."/>
            <person name="Chen A."/>
            <person name="Janssen B.J."/>
            <person name="Plunkett B."/>
            <person name="Ampomah-Dwamena C."/>
            <person name="Voogd C."/>
            <person name="Leif D."/>
            <person name="Lafferty D."/>
            <person name="Souleyre E.J.F."/>
            <person name="Varkonyi-Gasic E."/>
            <person name="Gambi F."/>
            <person name="Hanley J."/>
            <person name="Yao J.L."/>
            <person name="Cheung J."/>
            <person name="David K.M."/>
            <person name="Warren B."/>
            <person name="Marsh K."/>
            <person name="Snowden K.C."/>
            <person name="Lin-Wang K."/>
            <person name="Brian L."/>
            <person name="Martinez-Sanchez M."/>
            <person name="Wang M."/>
            <person name="Ileperuma N."/>
            <person name="Macnee N."/>
            <person name="Campin R."/>
            <person name="McAtee P."/>
            <person name="Drummond R.S.M."/>
            <person name="Espley R.V."/>
            <person name="Ireland H.S."/>
            <person name="Wu R."/>
            <person name="Atkinson R.G."/>
            <person name="Karunairetnam S."/>
            <person name="Bulley S."/>
            <person name="Chunkath S."/>
            <person name="Hanley Z."/>
            <person name="Storey R."/>
            <person name="Thrimawithana A.H."/>
            <person name="Thomson S."/>
            <person name="David C."/>
            <person name="Testolin R."/>
            <person name="Huang H."/>
            <person name="Hellens R.P."/>
            <person name="Schaffer R.J."/>
        </authorList>
    </citation>
    <scope>NUCLEOTIDE SEQUENCE [LARGE SCALE GENOMIC DNA]</scope>
    <source>
        <strain evidence="3">cv. Red5</strain>
    </source>
</reference>
<dbReference type="EMBL" id="NKQK01000024">
    <property type="protein sequence ID" value="PSR93453.1"/>
    <property type="molecule type" value="Genomic_DNA"/>
</dbReference>
<evidence type="ECO:0000313" key="3">
    <source>
        <dbReference type="Proteomes" id="UP000241394"/>
    </source>
</evidence>
<dbReference type="PANTHER" id="PTHR44259">
    <property type="entry name" value="OS07G0183000 PROTEIN-RELATED"/>
    <property type="match status" value="1"/>
</dbReference>
<comment type="caution">
    <text evidence="2">The sequence shown here is derived from an EMBL/GenBank/DDBJ whole genome shotgun (WGS) entry which is preliminary data.</text>
</comment>
<dbReference type="STRING" id="1590841.A0A2R6PMA4"/>
<dbReference type="Gramene" id="PSR93453">
    <property type="protein sequence ID" value="PSR93453"/>
    <property type="gene ID" value="CEY00_Acc28067"/>
</dbReference>
<keyword evidence="3" id="KW-1185">Reference proteome</keyword>
<reference evidence="2 3" key="1">
    <citation type="submission" date="2017-07" db="EMBL/GenBank/DDBJ databases">
        <title>An improved, manually edited Actinidia chinensis var. chinensis (kiwifruit) genome highlights the challenges associated with draft genomes and gene prediction in plants.</title>
        <authorList>
            <person name="Pilkington S."/>
            <person name="Crowhurst R."/>
            <person name="Hilario E."/>
            <person name="Nardozza S."/>
            <person name="Fraser L."/>
            <person name="Peng Y."/>
            <person name="Gunaseelan K."/>
            <person name="Simpson R."/>
            <person name="Tahir J."/>
            <person name="Deroles S."/>
            <person name="Templeton K."/>
            <person name="Luo Z."/>
            <person name="Davy M."/>
            <person name="Cheng C."/>
            <person name="Mcneilage M."/>
            <person name="Scaglione D."/>
            <person name="Liu Y."/>
            <person name="Zhang Q."/>
            <person name="Datson P."/>
            <person name="De Silva N."/>
            <person name="Gardiner S."/>
            <person name="Bassett H."/>
            <person name="Chagne D."/>
            <person name="Mccallum J."/>
            <person name="Dzierzon H."/>
            <person name="Deng C."/>
            <person name="Wang Y.-Y."/>
            <person name="Barron N."/>
            <person name="Manako K."/>
            <person name="Bowen J."/>
            <person name="Foster T."/>
            <person name="Erridge Z."/>
            <person name="Tiffin H."/>
            <person name="Waite C."/>
            <person name="Davies K."/>
            <person name="Grierson E."/>
            <person name="Laing W."/>
            <person name="Kirk R."/>
            <person name="Chen X."/>
            <person name="Wood M."/>
            <person name="Montefiori M."/>
            <person name="Brummell D."/>
            <person name="Schwinn K."/>
            <person name="Catanach A."/>
            <person name="Fullerton C."/>
            <person name="Li D."/>
            <person name="Meiyalaghan S."/>
            <person name="Nieuwenhuizen N."/>
            <person name="Read N."/>
            <person name="Prakash R."/>
            <person name="Hunter D."/>
            <person name="Zhang H."/>
            <person name="Mckenzie M."/>
            <person name="Knabel M."/>
            <person name="Harris A."/>
            <person name="Allan A."/>
            <person name="Chen A."/>
            <person name="Janssen B."/>
            <person name="Plunkett B."/>
            <person name="Dwamena C."/>
            <person name="Voogd C."/>
            <person name="Leif D."/>
            <person name="Lafferty D."/>
            <person name="Souleyre E."/>
            <person name="Varkonyi-Gasic E."/>
            <person name="Gambi F."/>
            <person name="Hanley J."/>
            <person name="Yao J.-L."/>
            <person name="Cheung J."/>
            <person name="David K."/>
            <person name="Warren B."/>
            <person name="Marsh K."/>
            <person name="Snowden K."/>
            <person name="Lin-Wang K."/>
            <person name="Brian L."/>
            <person name="Martinez-Sanchez M."/>
            <person name="Wang M."/>
            <person name="Ileperuma N."/>
            <person name="Macnee N."/>
            <person name="Campin R."/>
            <person name="Mcatee P."/>
            <person name="Drummond R."/>
            <person name="Espley R."/>
            <person name="Ireland H."/>
            <person name="Wu R."/>
            <person name="Atkinson R."/>
            <person name="Karunairetnam S."/>
            <person name="Bulley S."/>
            <person name="Chunkath S."/>
            <person name="Hanley Z."/>
            <person name="Storey R."/>
            <person name="Thrimawithana A."/>
            <person name="Thomson S."/>
            <person name="David C."/>
            <person name="Testolin R."/>
        </authorList>
    </citation>
    <scope>NUCLEOTIDE SEQUENCE [LARGE SCALE GENOMIC DNA]</scope>
    <source>
        <strain evidence="3">cv. Red5</strain>
        <tissue evidence="2">Young leaf</tissue>
    </source>
</reference>
<dbReference type="OMA" id="WLIVCDD"/>
<dbReference type="Proteomes" id="UP000241394">
    <property type="component" value="Chromosome LG24"/>
</dbReference>
<dbReference type="FunCoup" id="A0A2R6PMA4">
    <property type="interactions" value="191"/>
</dbReference>
<dbReference type="InterPro" id="IPR050942">
    <property type="entry name" value="F-box_BR-signaling"/>
</dbReference>